<dbReference type="Gene3D" id="1.10.3720.10">
    <property type="entry name" value="MetI-like"/>
    <property type="match status" value="1"/>
</dbReference>
<evidence type="ECO:0000256" key="1">
    <source>
        <dbReference type="ARBA" id="ARBA00004651"/>
    </source>
</evidence>
<dbReference type="PROSITE" id="PS50928">
    <property type="entry name" value="ABC_TM1"/>
    <property type="match status" value="1"/>
</dbReference>
<gene>
    <name evidence="9" type="ORF">EG856_01855</name>
</gene>
<name>A0A4P6MS44_9BACT</name>
<evidence type="ECO:0000313" key="9">
    <source>
        <dbReference type="EMBL" id="QBF34661.1"/>
    </source>
</evidence>
<evidence type="ECO:0000313" key="10">
    <source>
        <dbReference type="Proteomes" id="UP000289326"/>
    </source>
</evidence>
<accession>A0A4P6MS44</accession>
<dbReference type="PANTHER" id="PTHR43744">
    <property type="entry name" value="ABC TRANSPORTER PERMEASE PROTEIN MG189-RELATED-RELATED"/>
    <property type="match status" value="1"/>
</dbReference>
<comment type="similarity">
    <text evidence="7">Belongs to the binding-protein-dependent transport system permease family.</text>
</comment>
<dbReference type="AlphaFoldDB" id="A0A4P6MS44"/>
<dbReference type="OrthoDB" id="9787837at2"/>
<feature type="transmembrane region" description="Helical" evidence="7">
    <location>
        <begin position="154"/>
        <end position="173"/>
    </location>
</feature>
<dbReference type="GO" id="GO:0005886">
    <property type="term" value="C:plasma membrane"/>
    <property type="evidence" value="ECO:0007669"/>
    <property type="project" value="UniProtKB-SubCell"/>
</dbReference>
<evidence type="ECO:0000256" key="6">
    <source>
        <dbReference type="ARBA" id="ARBA00023136"/>
    </source>
</evidence>
<dbReference type="Proteomes" id="UP000289326">
    <property type="component" value="Chromosome"/>
</dbReference>
<dbReference type="SUPFAM" id="SSF161098">
    <property type="entry name" value="MetI-like"/>
    <property type="match status" value="1"/>
</dbReference>
<dbReference type="RefSeq" id="WP_130429438.1">
    <property type="nucleotide sequence ID" value="NZ_CP034841.1"/>
</dbReference>
<dbReference type="InterPro" id="IPR035906">
    <property type="entry name" value="MetI-like_sf"/>
</dbReference>
<keyword evidence="2 7" id="KW-0813">Transport</keyword>
<sequence length="342" mass="38892">MFETKLKIRQKLANIRLKHKRDLVTQQVHDSSLVSLFTKYLIKLILLVFFAMVIIIPFAYMILLASTDNAQADQIRNGSAGIWPQHWEFFKNIRSAATGSTTDFWPWQAEWQIGYLFSFTLTFSNVLLSIVLKIFVTMLLGYAFSLKKWRGKEFVWFILMTLLVLPEVALLSGQRKVVTEISKIISPAQNDKVGLFGYNLFLIAIPFVASIFNALMYRNAFEAIPNRIKEVAMVDGAVGAKYLFKVAIPMVAPTTLTIIILTTLASWNSFLWPNIIAGSGYRVMSVWLFDVGVDHSTQDERQFYNIKMAGAILVILPMFVFFLFARNKIMNAISRQGSTIKG</sequence>
<comment type="subcellular location">
    <subcellularLocation>
        <location evidence="1 7">Cell membrane</location>
        <topology evidence="1 7">Multi-pass membrane protein</topology>
    </subcellularLocation>
</comment>
<feature type="domain" description="ABC transmembrane type-1" evidence="8">
    <location>
        <begin position="119"/>
        <end position="325"/>
    </location>
</feature>
<keyword evidence="5 7" id="KW-1133">Transmembrane helix</keyword>
<dbReference type="KEGG" id="mphi:EG856_01855"/>
<reference evidence="9 10" key="1">
    <citation type="submission" date="2019-01" db="EMBL/GenBank/DDBJ databases">
        <title>Complete sequence and annotation of the Mycoplasma phocirhinis strain 852T genome.</title>
        <authorList>
            <person name="Frasca S.Jr."/>
            <person name="Kutish G.F."/>
            <person name="Castellanos Gell J."/>
            <person name="Michaels D.L."/>
            <person name="Brown D.R."/>
        </authorList>
    </citation>
    <scope>NUCLEOTIDE SEQUENCE [LARGE SCALE GENOMIC DNA]</scope>
    <source>
        <strain evidence="9 10">852</strain>
    </source>
</reference>
<keyword evidence="6 7" id="KW-0472">Membrane</keyword>
<feature type="transmembrane region" description="Helical" evidence="7">
    <location>
        <begin position="242"/>
        <end position="265"/>
    </location>
</feature>
<keyword evidence="4 7" id="KW-0812">Transmembrane</keyword>
<feature type="transmembrane region" description="Helical" evidence="7">
    <location>
        <begin position="40"/>
        <end position="63"/>
    </location>
</feature>
<proteinExistence type="inferred from homology"/>
<evidence type="ECO:0000256" key="4">
    <source>
        <dbReference type="ARBA" id="ARBA00022692"/>
    </source>
</evidence>
<protein>
    <submittedName>
        <fullName evidence="9">Carbohydrate ABC transporter permease</fullName>
    </submittedName>
</protein>
<dbReference type="Pfam" id="PF00528">
    <property type="entry name" value="BPD_transp_1"/>
    <property type="match status" value="1"/>
</dbReference>
<evidence type="ECO:0000256" key="5">
    <source>
        <dbReference type="ARBA" id="ARBA00022989"/>
    </source>
</evidence>
<evidence type="ECO:0000256" key="2">
    <source>
        <dbReference type="ARBA" id="ARBA00022448"/>
    </source>
</evidence>
<keyword evidence="3" id="KW-1003">Cell membrane</keyword>
<feature type="transmembrane region" description="Helical" evidence="7">
    <location>
        <begin position="193"/>
        <end position="217"/>
    </location>
</feature>
<organism evidence="9 10">
    <name type="scientific">Mycoplasmopsis phocirhinis</name>
    <dbReference type="NCBI Taxonomy" id="142650"/>
    <lineage>
        <taxon>Bacteria</taxon>
        <taxon>Bacillati</taxon>
        <taxon>Mycoplasmatota</taxon>
        <taxon>Mycoplasmoidales</taxon>
        <taxon>Metamycoplasmataceae</taxon>
        <taxon>Mycoplasmopsis</taxon>
    </lineage>
</organism>
<dbReference type="EMBL" id="CP034841">
    <property type="protein sequence ID" value="QBF34661.1"/>
    <property type="molecule type" value="Genomic_DNA"/>
</dbReference>
<dbReference type="PANTHER" id="PTHR43744:SF12">
    <property type="entry name" value="ABC TRANSPORTER PERMEASE PROTEIN MG189-RELATED"/>
    <property type="match status" value="1"/>
</dbReference>
<dbReference type="GO" id="GO:0055085">
    <property type="term" value="P:transmembrane transport"/>
    <property type="evidence" value="ECO:0007669"/>
    <property type="project" value="InterPro"/>
</dbReference>
<keyword evidence="10" id="KW-1185">Reference proteome</keyword>
<feature type="transmembrane region" description="Helical" evidence="7">
    <location>
        <begin position="306"/>
        <end position="325"/>
    </location>
</feature>
<evidence type="ECO:0000256" key="3">
    <source>
        <dbReference type="ARBA" id="ARBA00022475"/>
    </source>
</evidence>
<evidence type="ECO:0000259" key="8">
    <source>
        <dbReference type="PROSITE" id="PS50928"/>
    </source>
</evidence>
<dbReference type="CDD" id="cd06261">
    <property type="entry name" value="TM_PBP2"/>
    <property type="match status" value="1"/>
</dbReference>
<feature type="transmembrane region" description="Helical" evidence="7">
    <location>
        <begin position="113"/>
        <end position="142"/>
    </location>
</feature>
<evidence type="ECO:0000256" key="7">
    <source>
        <dbReference type="RuleBase" id="RU363032"/>
    </source>
</evidence>
<dbReference type="InterPro" id="IPR000515">
    <property type="entry name" value="MetI-like"/>
</dbReference>